<reference evidence="2 3" key="1">
    <citation type="submission" date="2016-07" db="EMBL/GenBank/DDBJ databases">
        <title>Disparate Historic Effective Population Sizes Predicted by Modern Levels of Genome Diversity for the Scaled Quail (Callipepla squamata) and the Northern Bobwhite (Colinus virginianus): Inferences from First and Second Generation Draft Genome Assemblies for Sympatric New World Quail.</title>
        <authorList>
            <person name="Oldeschulte D.L."/>
            <person name="Halley Y.A."/>
            <person name="Bhattarai E.K."/>
            <person name="Brashear W.A."/>
            <person name="Hill J."/>
            <person name="Metz R.P."/>
            <person name="Johnson C.D."/>
            <person name="Rollins D."/>
            <person name="Peterson M.J."/>
            <person name="Bickhart D.M."/>
            <person name="Decker J.E."/>
            <person name="Seabury C.M."/>
        </authorList>
    </citation>
    <scope>NUCLEOTIDE SEQUENCE [LARGE SCALE GENOMIC DNA]</scope>
    <source>
        <strain evidence="2 3">Texas</strain>
        <tissue evidence="2">Leg muscle</tissue>
    </source>
</reference>
<dbReference type="Proteomes" id="UP000198323">
    <property type="component" value="Unassembled WGS sequence"/>
</dbReference>
<keyword evidence="1" id="KW-0175">Coiled coil</keyword>
<dbReference type="OrthoDB" id="9209058at2759"/>
<dbReference type="AlphaFoldDB" id="A0A226MYM2"/>
<accession>A0A226MYM2</accession>
<feature type="coiled-coil region" evidence="1">
    <location>
        <begin position="107"/>
        <end position="134"/>
    </location>
</feature>
<protein>
    <recommendedName>
        <fullName evidence="4">Mitochondria-eating protein C-terminal domain-containing protein</fullName>
    </recommendedName>
</protein>
<name>A0A226MYM2_CALSU</name>
<evidence type="ECO:0000313" key="2">
    <source>
        <dbReference type="EMBL" id="OXB60384.1"/>
    </source>
</evidence>
<comment type="caution">
    <text evidence="2">The sequence shown here is derived from an EMBL/GenBank/DDBJ whole genome shotgun (WGS) entry which is preliminary data.</text>
</comment>
<evidence type="ECO:0000313" key="3">
    <source>
        <dbReference type="Proteomes" id="UP000198323"/>
    </source>
</evidence>
<proteinExistence type="predicted"/>
<keyword evidence="3" id="KW-1185">Reference proteome</keyword>
<sequence>MDGLLYKIYSQNEMPEREHMDADPREVTSEDIRRETLYTAQQTSAYGSNTSEQKTSNLNVSEGQELKALYLSVPEGQELKALCLNVSERQEQLEKEFSARPGVVSQNELQDQECEKLRKKNREIEARYQKLLSKTMSMHKQSENMNDPMRLSAVLDMYRMLRIQEWGKCWSRSAHFSYQKARIIIKNLFDACERDIEMRKAAIIEILCILPPNRCNQELMLDTVKLLRHGYYHNDSSIYSEIIRDSPVKAVWNQDECSLQWLEHVDYKELKYSKISELQMLWPVLKDGEEVIEKGVVWNEN</sequence>
<dbReference type="EMBL" id="MCFN01000331">
    <property type="protein sequence ID" value="OXB60384.1"/>
    <property type="molecule type" value="Genomic_DNA"/>
</dbReference>
<gene>
    <name evidence="2" type="ORF">ASZ78_001210</name>
</gene>
<organism evidence="2 3">
    <name type="scientific">Callipepla squamata</name>
    <name type="common">Scaled quail</name>
    <dbReference type="NCBI Taxonomy" id="9009"/>
    <lineage>
        <taxon>Eukaryota</taxon>
        <taxon>Metazoa</taxon>
        <taxon>Chordata</taxon>
        <taxon>Craniata</taxon>
        <taxon>Vertebrata</taxon>
        <taxon>Euteleostomi</taxon>
        <taxon>Archelosauria</taxon>
        <taxon>Archosauria</taxon>
        <taxon>Dinosauria</taxon>
        <taxon>Saurischia</taxon>
        <taxon>Theropoda</taxon>
        <taxon>Coelurosauria</taxon>
        <taxon>Aves</taxon>
        <taxon>Neognathae</taxon>
        <taxon>Galloanserae</taxon>
        <taxon>Galliformes</taxon>
        <taxon>Odontophoridae</taxon>
        <taxon>Callipepla</taxon>
    </lineage>
</organism>
<evidence type="ECO:0008006" key="4">
    <source>
        <dbReference type="Google" id="ProtNLM"/>
    </source>
</evidence>
<evidence type="ECO:0000256" key="1">
    <source>
        <dbReference type="SAM" id="Coils"/>
    </source>
</evidence>